<evidence type="ECO:0000256" key="4">
    <source>
        <dbReference type="ARBA" id="ARBA00022734"/>
    </source>
</evidence>
<evidence type="ECO:0000256" key="1">
    <source>
        <dbReference type="ARBA" id="ARBA00004613"/>
    </source>
</evidence>
<evidence type="ECO:0000259" key="5">
    <source>
        <dbReference type="PROSITE" id="PS50041"/>
    </source>
</evidence>
<dbReference type="OrthoDB" id="10255512at2759"/>
<feature type="domain" description="C-type lectin" evidence="5">
    <location>
        <begin position="54"/>
        <end position="121"/>
    </location>
</feature>
<sequence length="121" mass="13537">VVDHTVGDVVQQLKHRISRLEGALLLEKMITKSGEKIFASNGKKADFHTIVKRCEDAGGSIATPRNPGENKAIQHFVKTFNTYTYLGIKESPIPGKFQFLDGTQLVYTNWYRNEPSGKGEE</sequence>
<dbReference type="Gene3D" id="3.10.100.10">
    <property type="entry name" value="Mannose-Binding Protein A, subunit A"/>
    <property type="match status" value="1"/>
</dbReference>
<keyword evidence="3" id="KW-0732">Signal</keyword>
<name>A0A7L3LM91_9CHAR</name>
<dbReference type="GO" id="GO:0001503">
    <property type="term" value="P:ossification"/>
    <property type="evidence" value="ECO:0007669"/>
    <property type="project" value="TreeGrafter"/>
</dbReference>
<dbReference type="InterPro" id="IPR016186">
    <property type="entry name" value="C-type_lectin-like/link_sf"/>
</dbReference>
<evidence type="ECO:0000256" key="3">
    <source>
        <dbReference type="ARBA" id="ARBA00022729"/>
    </source>
</evidence>
<evidence type="ECO:0000313" key="7">
    <source>
        <dbReference type="Proteomes" id="UP000582182"/>
    </source>
</evidence>
<keyword evidence="4" id="KW-0430">Lectin</keyword>
<dbReference type="GO" id="GO:0008083">
    <property type="term" value="F:growth factor activity"/>
    <property type="evidence" value="ECO:0007669"/>
    <property type="project" value="TreeGrafter"/>
</dbReference>
<gene>
    <name evidence="6" type="primary">Sftpa2_0</name>
    <name evidence="6" type="ORF">TURVEL_R13001</name>
</gene>
<dbReference type="PANTHER" id="PTHR22799">
    <property type="entry name" value="TETRANECTIN-RELATED"/>
    <property type="match status" value="1"/>
</dbReference>
<organism evidence="6 7">
    <name type="scientific">Turnix velox</name>
    <name type="common">Little buttonquail</name>
    <dbReference type="NCBI Taxonomy" id="2529409"/>
    <lineage>
        <taxon>Eukaryota</taxon>
        <taxon>Metazoa</taxon>
        <taxon>Chordata</taxon>
        <taxon>Craniata</taxon>
        <taxon>Vertebrata</taxon>
        <taxon>Euteleostomi</taxon>
        <taxon>Archelosauria</taxon>
        <taxon>Archosauria</taxon>
        <taxon>Dinosauria</taxon>
        <taxon>Saurischia</taxon>
        <taxon>Theropoda</taxon>
        <taxon>Coelurosauria</taxon>
        <taxon>Aves</taxon>
        <taxon>Neognathae</taxon>
        <taxon>Neoaves</taxon>
        <taxon>Charadriiformes</taxon>
        <taxon>Turnicidae</taxon>
        <taxon>Turnix</taxon>
    </lineage>
</organism>
<evidence type="ECO:0000313" key="6">
    <source>
        <dbReference type="EMBL" id="NXU55339.1"/>
    </source>
</evidence>
<dbReference type="EMBL" id="VZTY01023374">
    <property type="protein sequence ID" value="NXU55339.1"/>
    <property type="molecule type" value="Genomic_DNA"/>
</dbReference>
<dbReference type="GO" id="GO:0005615">
    <property type="term" value="C:extracellular space"/>
    <property type="evidence" value="ECO:0007669"/>
    <property type="project" value="TreeGrafter"/>
</dbReference>
<reference evidence="6 7" key="1">
    <citation type="submission" date="2019-09" db="EMBL/GenBank/DDBJ databases">
        <title>Bird 10,000 Genomes (B10K) Project - Family phase.</title>
        <authorList>
            <person name="Zhang G."/>
        </authorList>
    </citation>
    <scope>NUCLEOTIDE SEQUENCE [LARGE SCALE GENOMIC DNA]</scope>
    <source>
        <strain evidence="6">B10K-DU-029-46</strain>
    </source>
</reference>
<dbReference type="PANTHER" id="PTHR22799:SF1">
    <property type="entry name" value="C-TYPE LECTIN DOMAIN FAMILY 11 MEMBER A"/>
    <property type="match status" value="1"/>
</dbReference>
<dbReference type="AlphaFoldDB" id="A0A7L3LM91"/>
<dbReference type="InterPro" id="IPR016187">
    <property type="entry name" value="CTDL_fold"/>
</dbReference>
<keyword evidence="2" id="KW-0964">Secreted</keyword>
<dbReference type="PROSITE" id="PS50041">
    <property type="entry name" value="C_TYPE_LECTIN_2"/>
    <property type="match status" value="1"/>
</dbReference>
<proteinExistence type="predicted"/>
<feature type="non-terminal residue" evidence="6">
    <location>
        <position position="1"/>
    </location>
</feature>
<comment type="caution">
    <text evidence="6">The sequence shown here is derived from an EMBL/GenBank/DDBJ whole genome shotgun (WGS) entry which is preliminary data.</text>
</comment>
<accession>A0A7L3LM91</accession>
<dbReference type="Proteomes" id="UP000582182">
    <property type="component" value="Unassembled WGS sequence"/>
</dbReference>
<dbReference type="SUPFAM" id="SSF56436">
    <property type="entry name" value="C-type lectin-like"/>
    <property type="match status" value="1"/>
</dbReference>
<dbReference type="GO" id="GO:0030246">
    <property type="term" value="F:carbohydrate binding"/>
    <property type="evidence" value="ECO:0007669"/>
    <property type="project" value="UniProtKB-KW"/>
</dbReference>
<dbReference type="InterPro" id="IPR051663">
    <property type="entry name" value="CLec_Tetranectin-domain"/>
</dbReference>
<protein>
    <submittedName>
        <fullName evidence="6">SFPA2 protein</fullName>
    </submittedName>
</protein>
<keyword evidence="7" id="KW-1185">Reference proteome</keyword>
<evidence type="ECO:0000256" key="2">
    <source>
        <dbReference type="ARBA" id="ARBA00022525"/>
    </source>
</evidence>
<comment type="subcellular location">
    <subcellularLocation>
        <location evidence="1">Secreted</location>
    </subcellularLocation>
</comment>
<dbReference type="InterPro" id="IPR001304">
    <property type="entry name" value="C-type_lectin-like"/>
</dbReference>
<dbReference type="Pfam" id="PF00059">
    <property type="entry name" value="Lectin_C"/>
    <property type="match status" value="1"/>
</dbReference>
<feature type="non-terminal residue" evidence="6">
    <location>
        <position position="121"/>
    </location>
</feature>